<feature type="compositionally biased region" description="Basic and acidic residues" evidence="1">
    <location>
        <begin position="200"/>
        <end position="209"/>
    </location>
</feature>
<dbReference type="OrthoDB" id="5572844at2759"/>
<dbReference type="PANTHER" id="PTHR28027:SF1">
    <property type="entry name" value="CAMP INDEPENDENT REGULATORY PROTEIN (AFU_ORTHOLOGUE AFUA_3G09640)"/>
    <property type="match status" value="1"/>
</dbReference>
<feature type="compositionally biased region" description="Pro residues" evidence="1">
    <location>
        <begin position="12"/>
        <end position="28"/>
    </location>
</feature>
<proteinExistence type="predicted"/>
<dbReference type="EMBL" id="JAEFCI010012128">
    <property type="protein sequence ID" value="KAG5456195.1"/>
    <property type="molecule type" value="Genomic_DNA"/>
</dbReference>
<evidence type="ECO:0000313" key="3">
    <source>
        <dbReference type="Proteomes" id="UP000673691"/>
    </source>
</evidence>
<feature type="compositionally biased region" description="Pro residues" evidence="1">
    <location>
        <begin position="450"/>
        <end position="464"/>
    </location>
</feature>
<accession>A0A8H7ZN82</accession>
<keyword evidence="3" id="KW-1185">Reference proteome</keyword>
<protein>
    <submittedName>
        <fullName evidence="2">Gti1/Pac2 family-domain-containing protein</fullName>
    </submittedName>
</protein>
<feature type="region of interest" description="Disordered" evidence="1">
    <location>
        <begin position="445"/>
        <end position="464"/>
    </location>
</feature>
<feature type="compositionally biased region" description="Basic residues" evidence="1">
    <location>
        <begin position="1"/>
        <end position="10"/>
    </location>
</feature>
<dbReference type="Pfam" id="PF09729">
    <property type="entry name" value="Gti1_Pac2"/>
    <property type="match status" value="1"/>
</dbReference>
<feature type="region of interest" description="Disordered" evidence="1">
    <location>
        <begin position="1"/>
        <end position="51"/>
    </location>
</feature>
<feature type="compositionally biased region" description="Low complexity" evidence="1">
    <location>
        <begin position="135"/>
        <end position="148"/>
    </location>
</feature>
<evidence type="ECO:0000256" key="1">
    <source>
        <dbReference type="SAM" id="MobiDB-lite"/>
    </source>
</evidence>
<reference evidence="2 3" key="1">
    <citation type="journal article" name="Sci. Rep.">
        <title>Genome-scale phylogenetic analyses confirm Olpidium as the closest living zoosporic fungus to the non-flagellated, terrestrial fungi.</title>
        <authorList>
            <person name="Chang Y."/>
            <person name="Rochon D."/>
            <person name="Sekimoto S."/>
            <person name="Wang Y."/>
            <person name="Chovatia M."/>
            <person name="Sandor L."/>
            <person name="Salamov A."/>
            <person name="Grigoriev I.V."/>
            <person name="Stajich J.E."/>
            <person name="Spatafora J.W."/>
        </authorList>
    </citation>
    <scope>NUCLEOTIDE SEQUENCE [LARGE SCALE GENOMIC DNA]</scope>
    <source>
        <strain evidence="2">S191</strain>
    </source>
</reference>
<dbReference type="Proteomes" id="UP000673691">
    <property type="component" value="Unassembled WGS sequence"/>
</dbReference>
<evidence type="ECO:0000313" key="2">
    <source>
        <dbReference type="EMBL" id="KAG5456195.1"/>
    </source>
</evidence>
<feature type="region of interest" description="Disordered" evidence="1">
    <location>
        <begin position="132"/>
        <end position="253"/>
    </location>
</feature>
<name>A0A8H7ZN82_9FUNG</name>
<comment type="caution">
    <text evidence="2">The sequence shown here is derived from an EMBL/GenBank/DDBJ whole genome shotgun (WGS) entry which is preliminary data.</text>
</comment>
<dbReference type="PANTHER" id="PTHR28027">
    <property type="entry name" value="TRANSCRIPTIONAL REGULATOR MIT1"/>
    <property type="match status" value="1"/>
</dbReference>
<dbReference type="InterPro" id="IPR018608">
    <property type="entry name" value="Gti1/Pac2"/>
</dbReference>
<gene>
    <name evidence="2" type="ORF">BJ554DRAFT_4131</name>
</gene>
<feature type="non-terminal residue" evidence="2">
    <location>
        <position position="1"/>
    </location>
</feature>
<dbReference type="AlphaFoldDB" id="A0A8H7ZN82"/>
<organism evidence="2 3">
    <name type="scientific">Olpidium bornovanus</name>
    <dbReference type="NCBI Taxonomy" id="278681"/>
    <lineage>
        <taxon>Eukaryota</taxon>
        <taxon>Fungi</taxon>
        <taxon>Fungi incertae sedis</taxon>
        <taxon>Olpidiomycota</taxon>
        <taxon>Olpidiomycotina</taxon>
        <taxon>Olpidiomycetes</taxon>
        <taxon>Olpidiales</taxon>
        <taxon>Olpidiaceae</taxon>
        <taxon>Olpidium</taxon>
    </lineage>
</organism>
<sequence>EEERRPRAKQPRAPPREPAPAPAPAPAPPRRRRARPSSPPPPAMTDQAPTYRGGIQTVSDALLVFEACRLGRLRRVGRRLSEKERGLVRSGAVFVWDETETGMRRWTDGRSWTASRISRSFLVYRELEGKPARCASSSGSASTSSSGSAGAGGGGGSGSGSGSGSAAFRAAQAEGRFRMGLGASTGPSPPASRSDTSEDAAARHDHESAASDPSCAASVTGRPIHSSPTPEMEPSRCPLSGSASPSVPAGDAAAPPSPFAVLTAPQARNVGKLKKGGLVKLSFSVTTVGGNKLHLIHYYTLDDRNSGVLVAPTDDPSLADIRIVREIYPEYAKGDLRSAACHLQARLPLHHHASHHRGADAPGASQTLRQRAHRTKIPRQIFSFPPLASRVPYSMPHGGATARVNGRRSAALSVVASGPEISAAPPAPSAGASSTSAAHAAYLHRSSPGHYPPVAPPPPPPPPPRHFAASLPMWTLLPARDARPHPLAESYVPPRRPPFPPYRCGKGGAVALGAEDAHGGLPAFQEIAWEKLPNSEDKRQIEAVYAMMKL</sequence>
<dbReference type="GO" id="GO:0003677">
    <property type="term" value="F:DNA binding"/>
    <property type="evidence" value="ECO:0007669"/>
    <property type="project" value="TreeGrafter"/>
</dbReference>
<feature type="compositionally biased region" description="Gly residues" evidence="1">
    <location>
        <begin position="149"/>
        <end position="163"/>
    </location>
</feature>